<feature type="region of interest" description="Disordered" evidence="1">
    <location>
        <begin position="423"/>
        <end position="448"/>
    </location>
</feature>
<keyword evidence="3" id="KW-1185">Reference proteome</keyword>
<feature type="compositionally biased region" description="Acidic residues" evidence="1">
    <location>
        <begin position="383"/>
        <end position="405"/>
    </location>
</feature>
<sequence length="448" mass="47263">MAGVADAASPSTPRVASVRGESPLTALLNRFDPDAGRSVSTDSLPAVSASSDGGGSATGSALRAGGAYASACRGTHAPLYVRLKRRREEEVPPFLCLLQQKGSASTDGALPTAKRHQAGSGGQGSAPQRPGTLLLFRHVGEPPALFAVDTENKAQSSGAAACPPRETPRGGHERRREKSGAAGSGGEDYFADVAAALQHLRKYRVVTASRRGTDDKREEKERKSQAAAASGDARGGKESKGGSSGVLQHMKLTDGRRIRLLDVCPEPAMAEEAEGVPSTPDNYDFEWYRLADSADAARVVSDSGSHDFLLDKDEQGRLSSQAELIRKLIAEGTSANLPDGPGADAVGLIELEDVDPETGEVLLNCGWREDSCRFADVYLGEYGDIDDPDSDNPDGAELDYPEESDGEAKERLFESRLRSMLGDQSWGGGSSDGDVHYGSSDISDVEVE</sequence>
<feature type="region of interest" description="Disordered" evidence="1">
    <location>
        <begin position="383"/>
        <end position="409"/>
    </location>
</feature>
<feature type="region of interest" description="Disordered" evidence="1">
    <location>
        <begin position="1"/>
        <end position="62"/>
    </location>
</feature>
<reference evidence="2 3" key="1">
    <citation type="submission" date="2017-09" db="EMBL/GenBank/DDBJ databases">
        <title>Genome sequencing of Besnoitia besnoiti strain Bb-Ger1.</title>
        <authorList>
            <person name="Schares G."/>
            <person name="Venepally P."/>
            <person name="Lorenzi H.A."/>
        </authorList>
    </citation>
    <scope>NUCLEOTIDE SEQUENCE [LARGE SCALE GENOMIC DNA]</scope>
    <source>
        <strain evidence="2 3">Bb-Ger1</strain>
    </source>
</reference>
<feature type="compositionally biased region" description="Basic and acidic residues" evidence="1">
    <location>
        <begin position="166"/>
        <end position="179"/>
    </location>
</feature>
<feature type="region of interest" description="Disordered" evidence="1">
    <location>
        <begin position="102"/>
        <end position="130"/>
    </location>
</feature>
<dbReference type="EMBL" id="NWUJ01000008">
    <property type="protein sequence ID" value="PFH33438.1"/>
    <property type="molecule type" value="Genomic_DNA"/>
</dbReference>
<accession>A0A2A9M4M5</accession>
<evidence type="ECO:0000256" key="1">
    <source>
        <dbReference type="SAM" id="MobiDB-lite"/>
    </source>
</evidence>
<dbReference type="KEGG" id="bbes:BESB_076550"/>
<evidence type="ECO:0000313" key="3">
    <source>
        <dbReference type="Proteomes" id="UP000224006"/>
    </source>
</evidence>
<feature type="compositionally biased region" description="Basic and acidic residues" evidence="1">
    <location>
        <begin position="211"/>
        <end position="224"/>
    </location>
</feature>
<dbReference type="RefSeq" id="XP_029217447.1">
    <property type="nucleotide sequence ID" value="XM_029366016.1"/>
</dbReference>
<gene>
    <name evidence="2" type="ORF">BESB_076550</name>
</gene>
<evidence type="ECO:0008006" key="4">
    <source>
        <dbReference type="Google" id="ProtNLM"/>
    </source>
</evidence>
<feature type="region of interest" description="Disordered" evidence="1">
    <location>
        <begin position="208"/>
        <end position="247"/>
    </location>
</feature>
<organism evidence="2 3">
    <name type="scientific">Besnoitia besnoiti</name>
    <name type="common">Apicomplexan protozoan</name>
    <dbReference type="NCBI Taxonomy" id="94643"/>
    <lineage>
        <taxon>Eukaryota</taxon>
        <taxon>Sar</taxon>
        <taxon>Alveolata</taxon>
        <taxon>Apicomplexa</taxon>
        <taxon>Conoidasida</taxon>
        <taxon>Coccidia</taxon>
        <taxon>Eucoccidiorida</taxon>
        <taxon>Eimeriorina</taxon>
        <taxon>Sarcocystidae</taxon>
        <taxon>Besnoitia</taxon>
    </lineage>
</organism>
<dbReference type="GeneID" id="40312581"/>
<dbReference type="OrthoDB" id="331412at2759"/>
<dbReference type="AlphaFoldDB" id="A0A2A9M4M5"/>
<comment type="caution">
    <text evidence="2">The sequence shown here is derived from an EMBL/GenBank/DDBJ whole genome shotgun (WGS) entry which is preliminary data.</text>
</comment>
<evidence type="ECO:0000313" key="2">
    <source>
        <dbReference type="EMBL" id="PFH33438.1"/>
    </source>
</evidence>
<feature type="region of interest" description="Disordered" evidence="1">
    <location>
        <begin position="150"/>
        <end position="187"/>
    </location>
</feature>
<protein>
    <recommendedName>
        <fullName evidence="4">Transcription factor Iwr1 domain-containing protein</fullName>
    </recommendedName>
</protein>
<dbReference type="VEuPathDB" id="ToxoDB:BESB_076550"/>
<name>A0A2A9M4M5_BESBE</name>
<proteinExistence type="predicted"/>
<dbReference type="Proteomes" id="UP000224006">
    <property type="component" value="Chromosome VII"/>
</dbReference>